<sequence>MSAYWVAHVNIKNKEKFTEYMNLAFKIVDKYHGKILVCGGTSESLEGHQFQQHVIIEFENLHAARTCYFSQDYQQAKTVRENAAEVMVNLLESL</sequence>
<dbReference type="Pfam" id="PF07045">
    <property type="entry name" value="DUF1330"/>
    <property type="match status" value="1"/>
</dbReference>
<dbReference type="Gene3D" id="3.30.70.100">
    <property type="match status" value="1"/>
</dbReference>
<dbReference type="InterPro" id="IPR011008">
    <property type="entry name" value="Dimeric_a/b-barrel"/>
</dbReference>
<feature type="domain" description="DUF1330" evidence="1">
    <location>
        <begin position="2"/>
        <end position="92"/>
    </location>
</feature>
<dbReference type="PANTHER" id="PTHR41521:SF4">
    <property type="entry name" value="BLR0684 PROTEIN"/>
    <property type="match status" value="1"/>
</dbReference>
<dbReference type="PANTHER" id="PTHR41521">
    <property type="match status" value="1"/>
</dbReference>
<dbReference type="eggNOG" id="COG5470">
    <property type="taxonomic scope" value="Bacteria"/>
</dbReference>
<dbReference type="RefSeq" id="WP_023271889.1">
    <property type="nucleotide sequence ID" value="NZ_KI530712.1"/>
</dbReference>
<evidence type="ECO:0000313" key="2">
    <source>
        <dbReference type="EMBL" id="ESK41296.1"/>
    </source>
</evidence>
<dbReference type="HOGENOM" id="CLU_145407_3_0_6"/>
<evidence type="ECO:0000313" key="3">
    <source>
        <dbReference type="Proteomes" id="UP000023785"/>
    </source>
</evidence>
<dbReference type="STRING" id="1392540.P256_00286"/>
<dbReference type="SUPFAM" id="SSF54909">
    <property type="entry name" value="Dimeric alpha+beta barrel"/>
    <property type="match status" value="1"/>
</dbReference>
<dbReference type="AlphaFoldDB" id="V2TU57"/>
<comment type="caution">
    <text evidence="2">The sequence shown here is derived from an EMBL/GenBank/DDBJ whole genome shotgun (WGS) entry which is preliminary data.</text>
</comment>
<reference evidence="2 3" key="1">
    <citation type="submission" date="2013-10" db="EMBL/GenBank/DDBJ databases">
        <title>The Genome Sequence of Acinetobacter nectaris CIP 110549.</title>
        <authorList>
            <consortium name="The Broad Institute Genomics Platform"/>
            <consortium name="The Broad Institute Genome Sequencing Center for Infectious Disease"/>
            <person name="Cerqueira G."/>
            <person name="Feldgarden M."/>
            <person name="Courvalin P."/>
            <person name="Grillot-Courvalin C."/>
            <person name="Clermont D."/>
            <person name="Rocha E."/>
            <person name="Yoon E.-J."/>
            <person name="Nemec A."/>
            <person name="Young S.K."/>
            <person name="Zeng Q."/>
            <person name="Gargeya S."/>
            <person name="Fitzgerald M."/>
            <person name="Abouelleil A."/>
            <person name="Alvarado L."/>
            <person name="Berlin A.M."/>
            <person name="Chapman S.B."/>
            <person name="Gainer-Dewar J."/>
            <person name="Goldberg J."/>
            <person name="Gnerre S."/>
            <person name="Griggs A."/>
            <person name="Gujja S."/>
            <person name="Hansen M."/>
            <person name="Howarth C."/>
            <person name="Imamovic A."/>
            <person name="Ireland A."/>
            <person name="Larimer J."/>
            <person name="McCowan C."/>
            <person name="Murphy C."/>
            <person name="Pearson M."/>
            <person name="Poon T.W."/>
            <person name="Priest M."/>
            <person name="Roberts A."/>
            <person name="Saif S."/>
            <person name="Shea T."/>
            <person name="Sykes S."/>
            <person name="Wortman J."/>
            <person name="Nusbaum C."/>
            <person name="Birren B."/>
        </authorList>
    </citation>
    <scope>NUCLEOTIDE SEQUENCE [LARGE SCALE GENOMIC DNA]</scope>
    <source>
        <strain evidence="2 3">CIP 110549</strain>
    </source>
</reference>
<keyword evidence="3" id="KW-1185">Reference proteome</keyword>
<evidence type="ECO:0000259" key="1">
    <source>
        <dbReference type="Pfam" id="PF07045"/>
    </source>
</evidence>
<protein>
    <recommendedName>
        <fullName evidence="1">DUF1330 domain-containing protein</fullName>
    </recommendedName>
</protein>
<dbReference type="EMBL" id="AYER01000001">
    <property type="protein sequence ID" value="ESK41296.1"/>
    <property type="molecule type" value="Genomic_DNA"/>
</dbReference>
<proteinExistence type="predicted"/>
<organism evidence="2 3">
    <name type="scientific">Acinetobacter nectaris CIP 110549</name>
    <dbReference type="NCBI Taxonomy" id="1392540"/>
    <lineage>
        <taxon>Bacteria</taxon>
        <taxon>Pseudomonadati</taxon>
        <taxon>Pseudomonadota</taxon>
        <taxon>Gammaproteobacteria</taxon>
        <taxon>Moraxellales</taxon>
        <taxon>Moraxellaceae</taxon>
        <taxon>Acinetobacter</taxon>
    </lineage>
</organism>
<name>V2TU57_9GAMM</name>
<accession>V2TU57</accession>
<gene>
    <name evidence="2" type="ORF">P256_00286</name>
</gene>
<dbReference type="InterPro" id="IPR010753">
    <property type="entry name" value="DUF1330"/>
</dbReference>
<dbReference type="PATRIC" id="fig|1392540.3.peg.277"/>
<dbReference type="Proteomes" id="UP000023785">
    <property type="component" value="Unassembled WGS sequence"/>
</dbReference>
<dbReference type="OrthoDB" id="516779at2"/>